<reference evidence="1 2" key="1">
    <citation type="journal article" date="2016" name="Sci. Rep.">
        <title>Metabolic traits of an uncultured archaeal lineage -MSBL1- from brine pools of the Red Sea.</title>
        <authorList>
            <person name="Mwirichia R."/>
            <person name="Alam I."/>
            <person name="Rashid M."/>
            <person name="Vinu M."/>
            <person name="Ba-Alawi W."/>
            <person name="Anthony Kamau A."/>
            <person name="Kamanda Ngugi D."/>
            <person name="Goker M."/>
            <person name="Klenk H.P."/>
            <person name="Bajic V."/>
            <person name="Stingl U."/>
        </authorList>
    </citation>
    <scope>NUCLEOTIDE SEQUENCE [LARGE SCALE GENOMIC DNA]</scope>
    <source>
        <strain evidence="1">SCGC-AAA382A13</strain>
    </source>
</reference>
<dbReference type="PANTHER" id="PTHR43443:SF1">
    <property type="entry name" value="3-HEXULOSE-6-PHOSPHATE ISOMERASE"/>
    <property type="match status" value="1"/>
</dbReference>
<evidence type="ECO:0000313" key="1">
    <source>
        <dbReference type="EMBL" id="KXB05437.1"/>
    </source>
</evidence>
<accession>A0A133VG81</accession>
<gene>
    <name evidence="1" type="ORF">AKJ50_00940</name>
</gene>
<dbReference type="SUPFAM" id="SSF53697">
    <property type="entry name" value="SIS domain"/>
    <property type="match status" value="2"/>
</dbReference>
<organism evidence="1 2">
    <name type="scientific">candidate division MSBL1 archaeon SCGC-AAA382A13</name>
    <dbReference type="NCBI Taxonomy" id="1698279"/>
    <lineage>
        <taxon>Archaea</taxon>
        <taxon>Methanobacteriati</taxon>
        <taxon>Methanobacteriota</taxon>
        <taxon>candidate division MSBL1</taxon>
    </lineage>
</organism>
<dbReference type="Gene3D" id="3.40.50.10490">
    <property type="entry name" value="Glucose-6-phosphate isomerase like protein, domain 1"/>
    <property type="match status" value="2"/>
</dbReference>
<dbReference type="Proteomes" id="UP000070311">
    <property type="component" value="Unassembled WGS sequence"/>
</dbReference>
<name>A0A133VG81_9EURY</name>
<comment type="caution">
    <text evidence="1">The sequence shown here is derived from an EMBL/GenBank/DDBJ whole genome shotgun (WGS) entry which is preliminary data.</text>
</comment>
<dbReference type="PANTHER" id="PTHR43443">
    <property type="entry name" value="3-HEXULOSE-6-PHOSPHATE ISOMERASE"/>
    <property type="match status" value="1"/>
</dbReference>
<proteinExistence type="predicted"/>
<dbReference type="GO" id="GO:0016853">
    <property type="term" value="F:isomerase activity"/>
    <property type="evidence" value="ECO:0007669"/>
    <property type="project" value="InterPro"/>
</dbReference>
<evidence type="ECO:0000313" key="2">
    <source>
        <dbReference type="Proteomes" id="UP000070311"/>
    </source>
</evidence>
<protein>
    <recommendedName>
        <fullName evidence="3">SIS domain-containing protein</fullName>
    </recommendedName>
</protein>
<dbReference type="EMBL" id="LHYD01000012">
    <property type="protein sequence ID" value="KXB05437.1"/>
    <property type="molecule type" value="Genomic_DNA"/>
</dbReference>
<sequence>MVKASDKQTFCSSDSSIPYEYKPDDLVVALSSSGETERTIHYAESAYNPISESTPVVSITTNPDSTLAGIAKKTKGLVVEIPGKSKADRADYQERQFLGQHEPLTLGGTLGELYTLEFILDAIGSAISTEPVMEYHNKFWNKVKSYDPDPSQFRRLHEMLPEPINYSNPRDERAFPNKTIVGGLELSGVIARAFSIRLAHCAGEDEERFVYFYKDAGNIAARKNDLVLIFSGSGQEFWTRVLEPVKSVEAKIFAVTSFGNSPLGKMADAIIEVPGRKEFRDRSKLENPPKDPGGALYEIRSILATEIFIHCLVKEEKISIKAVESKHSQLT</sequence>
<evidence type="ECO:0008006" key="3">
    <source>
        <dbReference type="Google" id="ProtNLM"/>
    </source>
</evidence>
<dbReference type="GO" id="GO:1901135">
    <property type="term" value="P:carbohydrate derivative metabolic process"/>
    <property type="evidence" value="ECO:0007669"/>
    <property type="project" value="InterPro"/>
</dbReference>
<dbReference type="InterPro" id="IPR017552">
    <property type="entry name" value="PHI/rmpB"/>
</dbReference>
<dbReference type="GO" id="GO:0097367">
    <property type="term" value="F:carbohydrate derivative binding"/>
    <property type="evidence" value="ECO:0007669"/>
    <property type="project" value="InterPro"/>
</dbReference>
<keyword evidence="2" id="KW-1185">Reference proteome</keyword>
<dbReference type="InterPro" id="IPR046348">
    <property type="entry name" value="SIS_dom_sf"/>
</dbReference>
<dbReference type="AlphaFoldDB" id="A0A133VG81"/>